<feature type="domain" description="C2H2-type" evidence="17">
    <location>
        <begin position="612"/>
        <end position="641"/>
    </location>
</feature>
<keyword evidence="5" id="KW-0677">Repeat</keyword>
<keyword evidence="9" id="KW-0238">DNA-binding</keyword>
<feature type="compositionally biased region" description="Low complexity" evidence="16">
    <location>
        <begin position="34"/>
        <end position="59"/>
    </location>
</feature>
<dbReference type="GO" id="GO:0008270">
    <property type="term" value="F:zinc ion binding"/>
    <property type="evidence" value="ECO:0007669"/>
    <property type="project" value="UniProtKB-KW"/>
</dbReference>
<feature type="domain" description="C2H2-type" evidence="17">
    <location>
        <begin position="254"/>
        <end position="281"/>
    </location>
</feature>
<dbReference type="Proteomes" id="UP000007754">
    <property type="component" value="Chromosome 3"/>
</dbReference>
<dbReference type="FunFam" id="3.30.160.60:FF:000558">
    <property type="entry name" value="zinc finger protein 513 isoform X2"/>
    <property type="match status" value="1"/>
</dbReference>
<feature type="domain" description="C2H2-type" evidence="17">
    <location>
        <begin position="584"/>
        <end position="611"/>
    </location>
</feature>
<dbReference type="FunFam" id="3.30.160.60:FF:001967">
    <property type="entry name" value="Ras-responsive element-binding protein"/>
    <property type="match status" value="1"/>
</dbReference>
<evidence type="ECO:0000259" key="17">
    <source>
        <dbReference type="PROSITE" id="PS50157"/>
    </source>
</evidence>
<dbReference type="SMART" id="SM00355">
    <property type="entry name" value="ZnF_C2H2"/>
    <property type="match status" value="9"/>
</dbReference>
<dbReference type="FunFam" id="3.30.160.60:FF:000395">
    <property type="entry name" value="zinc finger protein 513"/>
    <property type="match status" value="1"/>
</dbReference>
<proteinExistence type="inferred from homology"/>
<feature type="region of interest" description="Disordered" evidence="16">
    <location>
        <begin position="1"/>
        <end position="123"/>
    </location>
</feature>
<feature type="domain" description="C2H2-type" evidence="17">
    <location>
        <begin position="500"/>
        <end position="527"/>
    </location>
</feature>
<dbReference type="FunFam" id="3.30.160.60:FF:000049">
    <property type="entry name" value="transcriptional repressor CTCF isoform X1"/>
    <property type="match status" value="2"/>
</dbReference>
<evidence type="ECO:0000256" key="3">
    <source>
        <dbReference type="ARBA" id="ARBA00022553"/>
    </source>
</evidence>
<evidence type="ECO:0000313" key="19">
    <source>
        <dbReference type="Proteomes" id="UP000007754"/>
    </source>
</evidence>
<keyword evidence="7" id="KW-0862">Zinc</keyword>
<dbReference type="SUPFAM" id="SSF57667">
    <property type="entry name" value="beta-beta-alpha zinc fingers"/>
    <property type="match status" value="5"/>
</dbReference>
<keyword evidence="10" id="KW-0804">Transcription</keyword>
<evidence type="ECO:0000256" key="8">
    <source>
        <dbReference type="ARBA" id="ARBA00023015"/>
    </source>
</evidence>
<evidence type="ECO:0000256" key="1">
    <source>
        <dbReference type="ARBA" id="ARBA00004123"/>
    </source>
</evidence>
<feature type="compositionally biased region" description="Gly residues" evidence="16">
    <location>
        <begin position="97"/>
        <end position="107"/>
    </location>
</feature>
<dbReference type="InterPro" id="IPR036236">
    <property type="entry name" value="Znf_C2H2_sf"/>
</dbReference>
<gene>
    <name evidence="18" type="primary">ZNF513</name>
</gene>
<evidence type="ECO:0000256" key="14">
    <source>
        <dbReference type="ARBA" id="ARBA00068683"/>
    </source>
</evidence>
<dbReference type="InParanoid" id="A0A674GQW2"/>
<feature type="compositionally biased region" description="Low complexity" evidence="16">
    <location>
        <begin position="11"/>
        <end position="27"/>
    </location>
</feature>
<accession>A0A674GQW2</accession>
<evidence type="ECO:0000256" key="9">
    <source>
        <dbReference type="ARBA" id="ARBA00023125"/>
    </source>
</evidence>
<evidence type="ECO:0000256" key="11">
    <source>
        <dbReference type="ARBA" id="ARBA00023242"/>
    </source>
</evidence>
<dbReference type="PROSITE" id="PS50157">
    <property type="entry name" value="ZINC_FINGER_C2H2_2"/>
    <property type="match status" value="8"/>
</dbReference>
<keyword evidence="6 15" id="KW-0863">Zinc-finger</keyword>
<dbReference type="PANTHER" id="PTHR24403:SF66">
    <property type="entry name" value="ZINC FINGER PROTEIN 513"/>
    <property type="match status" value="1"/>
</dbReference>
<comment type="similarity">
    <text evidence="2">Belongs to the krueppel C2H2-type zinc-finger protein family.</text>
</comment>
<reference evidence="18" key="2">
    <citation type="submission" date="2025-08" db="UniProtKB">
        <authorList>
            <consortium name="Ensembl"/>
        </authorList>
    </citation>
    <scope>IDENTIFICATION</scope>
</reference>
<reference evidence="18" key="3">
    <citation type="submission" date="2025-09" db="UniProtKB">
        <authorList>
            <consortium name="Ensembl"/>
        </authorList>
    </citation>
    <scope>IDENTIFICATION</scope>
</reference>
<comment type="subunit">
    <text evidence="13">Binds DNA. Can associate with the proximal promoter regions of PAX6 and SP4, and their known targets including ARR3, RHO, OPN1MW2 and OPN1SW.</text>
</comment>
<dbReference type="FunFam" id="3.30.160.60:FF:000123">
    <property type="entry name" value="transcriptional repressor CTCF isoform X1"/>
    <property type="match status" value="2"/>
</dbReference>
<feature type="domain" description="C2H2-type" evidence="17">
    <location>
        <begin position="226"/>
        <end position="253"/>
    </location>
</feature>
<sequence length="661" mass="70334">MPRPRRRRGRAAALPRARARAASGSRGLFRHSPRAAGEAEAEVSGRGGAAAAAPGWRGRLAGRGRAGGGAGPAPGPATMPRRKQSHPQPVKGECAAGPGGGGGGPAGTRGARSAAADAEDGTEETARAAVVLPGDLLLGRGPASEKGPPADTLVGKIAIPAYALSDDDCSSGYQQLSVESDPEEGGEPGPAALPCRQCGLQLAASLGQSCLQCAGAEGGRSQRIVYSCQLCPFASHYSSHLKRHMKTHNGEKPFACPQCAYASAQLVNLTRHLRTHTGEKPYRCTCCSFACSSLGNLKRHERVHSQDKPFQCAACDYRCNQSRNLKRHMLSHRLPEGEGPHRREKDPGKGGRVWGCGESYTGAVGLAQGTDPATDPKPCYCQARRGTVGRHRASPCWCCATQLTTPSLCPAEPLLPELSLHVGSGSGPFLPGCARLRGEEAAALPELLFPFTCRMCGLVLDDGFAQDEGLAEQVCGRCSLAVLGTEPGASPQKGTGDKGFACSLCPFVTHYPNHLARHMKTHSGEKPFACPLCPYASAHLDNLKRHQRVHTGEKPYKCQLCDYACGNLANLKRHGRIHSGDKPFQCSLCSYSCNQSMNLKRHMLRHTGEKPFQCRDCSYTTGHWDNYKRHQKIHGHTAESWVNPRNAKALLAPPAVGTALP</sequence>
<dbReference type="InterPro" id="IPR050688">
    <property type="entry name" value="Zinc_finger/UBP_domain"/>
</dbReference>
<evidence type="ECO:0000256" key="13">
    <source>
        <dbReference type="ARBA" id="ARBA00064373"/>
    </source>
</evidence>
<protein>
    <recommendedName>
        <fullName evidence="14">Zinc finger protein 513</fullName>
    </recommendedName>
</protein>
<keyword evidence="11" id="KW-0539">Nucleus</keyword>
<feature type="domain" description="C2H2-type" evidence="17">
    <location>
        <begin position="528"/>
        <end position="555"/>
    </location>
</feature>
<dbReference type="Pfam" id="PF00096">
    <property type="entry name" value="zf-C2H2"/>
    <property type="match status" value="3"/>
</dbReference>
<comment type="subcellular location">
    <subcellularLocation>
        <location evidence="1">Nucleus</location>
    </subcellularLocation>
</comment>
<feature type="domain" description="C2H2-type" evidence="17">
    <location>
        <begin position="556"/>
        <end position="583"/>
    </location>
</feature>
<dbReference type="FunFam" id="3.30.160.60:FF:004943">
    <property type="match status" value="1"/>
</dbReference>
<evidence type="ECO:0000256" key="15">
    <source>
        <dbReference type="PROSITE-ProRule" id="PRU00042"/>
    </source>
</evidence>
<keyword evidence="19" id="KW-1185">Reference proteome</keyword>
<dbReference type="GO" id="GO:0005634">
    <property type="term" value="C:nucleus"/>
    <property type="evidence" value="ECO:0007669"/>
    <property type="project" value="UniProtKB-SubCell"/>
</dbReference>
<keyword evidence="3" id="KW-0597">Phosphoprotein</keyword>
<feature type="compositionally biased region" description="Basic residues" evidence="16">
    <location>
        <begin position="1"/>
        <end position="10"/>
    </location>
</feature>
<dbReference type="Gene3D" id="3.30.160.60">
    <property type="entry name" value="Classic Zinc Finger"/>
    <property type="match status" value="9"/>
</dbReference>
<dbReference type="AlphaFoldDB" id="A0A674GQW2"/>
<comment type="function">
    <text evidence="12">Transcriptional regulator that plays a role in retinal development and maintenance.</text>
</comment>
<evidence type="ECO:0000256" key="7">
    <source>
        <dbReference type="ARBA" id="ARBA00022833"/>
    </source>
</evidence>
<dbReference type="GO" id="GO:0045944">
    <property type="term" value="P:positive regulation of transcription by RNA polymerase II"/>
    <property type="evidence" value="ECO:0007669"/>
    <property type="project" value="TreeGrafter"/>
</dbReference>
<keyword evidence="4" id="KW-0479">Metal-binding</keyword>
<evidence type="ECO:0000256" key="16">
    <source>
        <dbReference type="SAM" id="MobiDB-lite"/>
    </source>
</evidence>
<dbReference type="GO" id="GO:0060041">
    <property type="term" value="P:retina development in camera-type eye"/>
    <property type="evidence" value="ECO:0007669"/>
    <property type="project" value="Ensembl"/>
</dbReference>
<dbReference type="OMA" id="SICGYSC"/>
<dbReference type="InterPro" id="IPR013087">
    <property type="entry name" value="Znf_C2H2_type"/>
</dbReference>
<reference evidence="18 19" key="1">
    <citation type="journal article" date="2010" name="Nature">
        <title>The genome of a songbird.</title>
        <authorList>
            <person name="Warren W.C."/>
            <person name="Clayton D.F."/>
            <person name="Ellegren H."/>
            <person name="Arnold A.P."/>
            <person name="Hillier L.W."/>
            <person name="Kunstner A."/>
            <person name="Searle S."/>
            <person name="White S."/>
            <person name="Vilella A.J."/>
            <person name="Fairley S."/>
            <person name="Heger A."/>
            <person name="Kong L."/>
            <person name="Ponting C.P."/>
            <person name="Jarvis E.D."/>
            <person name="Mello C.V."/>
            <person name="Minx P."/>
            <person name="Lovell P."/>
            <person name="Velho T.A."/>
            <person name="Ferris M."/>
            <person name="Balakrishnan C.N."/>
            <person name="Sinha S."/>
            <person name="Blatti C."/>
            <person name="London S.E."/>
            <person name="Li Y."/>
            <person name="Lin Y.C."/>
            <person name="George J."/>
            <person name="Sweedler J."/>
            <person name="Southey B."/>
            <person name="Gunaratne P."/>
            <person name="Watson M."/>
            <person name="Nam K."/>
            <person name="Backstrom N."/>
            <person name="Smeds L."/>
            <person name="Nabholz B."/>
            <person name="Itoh Y."/>
            <person name="Whitney O."/>
            <person name="Pfenning A.R."/>
            <person name="Howard J."/>
            <person name="Volker M."/>
            <person name="Skinner B.M."/>
            <person name="Griffin D.K."/>
            <person name="Ye L."/>
            <person name="McLaren W.M."/>
            <person name="Flicek P."/>
            <person name="Quesada V."/>
            <person name="Velasco G."/>
            <person name="Lopez-Otin C."/>
            <person name="Puente X.S."/>
            <person name="Olender T."/>
            <person name="Lancet D."/>
            <person name="Smit A.F."/>
            <person name="Hubley R."/>
            <person name="Konkel M.K."/>
            <person name="Walker J.A."/>
            <person name="Batzer M.A."/>
            <person name="Gu W."/>
            <person name="Pollock D.D."/>
            <person name="Chen L."/>
            <person name="Cheng Z."/>
            <person name="Eichler E.E."/>
            <person name="Stapley J."/>
            <person name="Slate J."/>
            <person name="Ekblom R."/>
            <person name="Birkhead T."/>
            <person name="Burke T."/>
            <person name="Burt D."/>
            <person name="Scharff C."/>
            <person name="Adam I."/>
            <person name="Richard H."/>
            <person name="Sultan M."/>
            <person name="Soldatov A."/>
            <person name="Lehrach H."/>
            <person name="Edwards S.V."/>
            <person name="Yang S.P."/>
            <person name="Li X."/>
            <person name="Graves T."/>
            <person name="Fulton L."/>
            <person name="Nelson J."/>
            <person name="Chinwalla A."/>
            <person name="Hou S."/>
            <person name="Mardis E.R."/>
            <person name="Wilson R.K."/>
        </authorList>
    </citation>
    <scope>NUCLEOTIDE SEQUENCE [LARGE SCALE GENOMIC DNA]</scope>
</reference>
<dbReference type="PROSITE" id="PS00028">
    <property type="entry name" value="ZINC_FINGER_C2H2_1"/>
    <property type="match status" value="4"/>
</dbReference>
<dbReference type="GeneTree" id="ENSGT00940000158687"/>
<feature type="domain" description="C2H2-type" evidence="17">
    <location>
        <begin position="282"/>
        <end position="309"/>
    </location>
</feature>
<name>A0A674GQW2_TAEGU</name>
<dbReference type="PANTHER" id="PTHR24403">
    <property type="entry name" value="ZINC FINGER PROTEIN"/>
    <property type="match status" value="1"/>
</dbReference>
<evidence type="ECO:0000256" key="10">
    <source>
        <dbReference type="ARBA" id="ARBA00023163"/>
    </source>
</evidence>
<evidence type="ECO:0000256" key="5">
    <source>
        <dbReference type="ARBA" id="ARBA00022737"/>
    </source>
</evidence>
<evidence type="ECO:0000313" key="18">
    <source>
        <dbReference type="Ensembl" id="ENSTGUP00000024812.1"/>
    </source>
</evidence>
<dbReference type="Ensembl" id="ENSTGUT00000022876.1">
    <property type="protein sequence ID" value="ENSTGUP00000024812.1"/>
    <property type="gene ID" value="ENSTGUG00000019819.1"/>
</dbReference>
<evidence type="ECO:0000256" key="4">
    <source>
        <dbReference type="ARBA" id="ARBA00022723"/>
    </source>
</evidence>
<organism evidence="18 19">
    <name type="scientific">Taeniopygia guttata</name>
    <name type="common">Zebra finch</name>
    <name type="synonym">Poephila guttata</name>
    <dbReference type="NCBI Taxonomy" id="59729"/>
    <lineage>
        <taxon>Eukaryota</taxon>
        <taxon>Metazoa</taxon>
        <taxon>Chordata</taxon>
        <taxon>Craniata</taxon>
        <taxon>Vertebrata</taxon>
        <taxon>Euteleostomi</taxon>
        <taxon>Archelosauria</taxon>
        <taxon>Archosauria</taxon>
        <taxon>Dinosauria</taxon>
        <taxon>Saurischia</taxon>
        <taxon>Theropoda</taxon>
        <taxon>Coelurosauria</taxon>
        <taxon>Aves</taxon>
        <taxon>Neognathae</taxon>
        <taxon>Neoaves</taxon>
        <taxon>Telluraves</taxon>
        <taxon>Australaves</taxon>
        <taxon>Passeriformes</taxon>
        <taxon>Passeroidea</taxon>
        <taxon>Estrildidae</taxon>
        <taxon>Estrildinae</taxon>
        <taxon>Taeniopygia</taxon>
    </lineage>
</organism>
<evidence type="ECO:0000256" key="6">
    <source>
        <dbReference type="ARBA" id="ARBA00022771"/>
    </source>
</evidence>
<evidence type="ECO:0000256" key="12">
    <source>
        <dbReference type="ARBA" id="ARBA00053347"/>
    </source>
</evidence>
<evidence type="ECO:0000256" key="2">
    <source>
        <dbReference type="ARBA" id="ARBA00006991"/>
    </source>
</evidence>
<keyword evidence="8" id="KW-0805">Transcription regulation</keyword>
<feature type="region of interest" description="Disordered" evidence="16">
    <location>
        <begin position="170"/>
        <end position="190"/>
    </location>
</feature>
<dbReference type="GO" id="GO:0000976">
    <property type="term" value="F:transcription cis-regulatory region binding"/>
    <property type="evidence" value="ECO:0007669"/>
    <property type="project" value="Ensembl"/>
</dbReference>